<protein>
    <submittedName>
        <fullName evidence="4">Mutator protein MutT</fullName>
    </submittedName>
</protein>
<dbReference type="Proteomes" id="UP000562464">
    <property type="component" value="Unassembled WGS sequence"/>
</dbReference>
<name>A0A841C6G0_9LACT</name>
<dbReference type="PANTHER" id="PTHR43736">
    <property type="entry name" value="ADP-RIBOSE PYROPHOSPHATASE"/>
    <property type="match status" value="1"/>
</dbReference>
<comment type="caution">
    <text evidence="4">The sequence shown here is derived from an EMBL/GenBank/DDBJ whole genome shotgun (WGS) entry which is preliminary data.</text>
</comment>
<dbReference type="InterPro" id="IPR020476">
    <property type="entry name" value="Nudix_hydrolase"/>
</dbReference>
<dbReference type="EMBL" id="JACHHV010000023">
    <property type="protein sequence ID" value="MBB5888393.1"/>
    <property type="molecule type" value="Genomic_DNA"/>
</dbReference>
<gene>
    <name evidence="4" type="ORF">HNQ37_001292</name>
</gene>
<dbReference type="Pfam" id="PF00293">
    <property type="entry name" value="NUDIX"/>
    <property type="match status" value="1"/>
</dbReference>
<evidence type="ECO:0000313" key="5">
    <source>
        <dbReference type="Proteomes" id="UP000562464"/>
    </source>
</evidence>
<dbReference type="PRINTS" id="PR00502">
    <property type="entry name" value="NUDIXFAMILY"/>
</dbReference>
<proteinExistence type="inferred from homology"/>
<sequence>MDYISWIRSKVGHDKIILNFVVALIRNKQGKILMQKRVDSGLWGFPGGCIEIGESFEKALRREVFEETQIQDFEIVTQLGAYNWLNLTYPNGDIAQPIDIWYVCNFNGEVDLTYKDEETSELRWVNFSKLDVELFNKNFAIAIEDYLKWESTHMKVGE</sequence>
<dbReference type="Gene3D" id="3.90.79.10">
    <property type="entry name" value="Nucleoside Triphosphate Pyrophosphohydrolase"/>
    <property type="match status" value="1"/>
</dbReference>
<dbReference type="RefSeq" id="WP_183540395.1">
    <property type="nucleotide sequence ID" value="NZ_DASWOY010000037.1"/>
</dbReference>
<dbReference type="InterPro" id="IPR015797">
    <property type="entry name" value="NUDIX_hydrolase-like_dom_sf"/>
</dbReference>
<evidence type="ECO:0000313" key="4">
    <source>
        <dbReference type="EMBL" id="MBB5888393.1"/>
    </source>
</evidence>
<accession>A0A841C6G0</accession>
<evidence type="ECO:0000259" key="3">
    <source>
        <dbReference type="PROSITE" id="PS51462"/>
    </source>
</evidence>
<keyword evidence="2" id="KW-0378">Hydrolase</keyword>
<feature type="domain" description="Nudix hydrolase" evidence="3">
    <location>
        <begin position="15"/>
        <end position="147"/>
    </location>
</feature>
<keyword evidence="5" id="KW-1185">Reference proteome</keyword>
<dbReference type="PANTHER" id="PTHR43736:SF1">
    <property type="entry name" value="DIHYDRONEOPTERIN TRIPHOSPHATE DIPHOSPHATASE"/>
    <property type="match status" value="1"/>
</dbReference>
<dbReference type="SUPFAM" id="SSF55811">
    <property type="entry name" value="Nudix"/>
    <property type="match status" value="1"/>
</dbReference>
<evidence type="ECO:0000256" key="2">
    <source>
        <dbReference type="ARBA" id="ARBA00022801"/>
    </source>
</evidence>
<dbReference type="AlphaFoldDB" id="A0A841C6G0"/>
<dbReference type="PROSITE" id="PS51462">
    <property type="entry name" value="NUDIX"/>
    <property type="match status" value="1"/>
</dbReference>
<reference evidence="4 5" key="1">
    <citation type="submission" date="2020-08" db="EMBL/GenBank/DDBJ databases">
        <title>Genomic Encyclopedia of Type Strains, Phase IV (KMG-IV): sequencing the most valuable type-strain genomes for metagenomic binning, comparative biology and taxonomic classification.</title>
        <authorList>
            <person name="Goeker M."/>
        </authorList>
    </citation>
    <scope>NUCLEOTIDE SEQUENCE [LARGE SCALE GENOMIC DNA]</scope>
    <source>
        <strain evidence="4 5">DSM 14925</strain>
    </source>
</reference>
<organism evidence="4 5">
    <name type="scientific">Lactovum miscens</name>
    <dbReference type="NCBI Taxonomy" id="190387"/>
    <lineage>
        <taxon>Bacteria</taxon>
        <taxon>Bacillati</taxon>
        <taxon>Bacillota</taxon>
        <taxon>Bacilli</taxon>
        <taxon>Lactobacillales</taxon>
        <taxon>Streptococcaceae</taxon>
        <taxon>Lactovum</taxon>
    </lineage>
</organism>
<dbReference type="GO" id="GO:0016787">
    <property type="term" value="F:hydrolase activity"/>
    <property type="evidence" value="ECO:0007669"/>
    <property type="project" value="UniProtKB-KW"/>
</dbReference>
<dbReference type="InterPro" id="IPR000086">
    <property type="entry name" value="NUDIX_hydrolase_dom"/>
</dbReference>
<comment type="similarity">
    <text evidence="1">Belongs to the Nudix hydrolase family.</text>
</comment>
<evidence type="ECO:0000256" key="1">
    <source>
        <dbReference type="ARBA" id="ARBA00005582"/>
    </source>
</evidence>